<dbReference type="EC" id="2.8.1.2" evidence="6"/>
<dbReference type="OrthoDB" id="9781034at2"/>
<dbReference type="EMBL" id="QGDB01000003">
    <property type="protein sequence ID" value="PWL17895.1"/>
    <property type="molecule type" value="Genomic_DNA"/>
</dbReference>
<dbReference type="GO" id="GO:0005737">
    <property type="term" value="C:cytoplasm"/>
    <property type="evidence" value="ECO:0007669"/>
    <property type="project" value="UniProtKB-SubCell"/>
</dbReference>
<dbReference type="SUPFAM" id="SSF52821">
    <property type="entry name" value="Rhodanese/Cell cycle control phosphatase"/>
    <property type="match status" value="2"/>
</dbReference>
<feature type="domain" description="Rhodanese" evidence="10">
    <location>
        <begin position="166"/>
        <end position="279"/>
    </location>
</feature>
<dbReference type="Proteomes" id="UP000245865">
    <property type="component" value="Unassembled WGS sequence"/>
</dbReference>
<evidence type="ECO:0000313" key="12">
    <source>
        <dbReference type="Proteomes" id="UP000245865"/>
    </source>
</evidence>
<name>A0A316JB58_9HYPH</name>
<dbReference type="InterPro" id="IPR001763">
    <property type="entry name" value="Rhodanese-like_dom"/>
</dbReference>
<dbReference type="InterPro" id="IPR001307">
    <property type="entry name" value="Thiosulphate_STrfase_CS"/>
</dbReference>
<keyword evidence="11" id="KW-0670">Pyruvate</keyword>
<evidence type="ECO:0000256" key="9">
    <source>
        <dbReference type="SAM" id="MobiDB-lite"/>
    </source>
</evidence>
<evidence type="ECO:0000313" key="11">
    <source>
        <dbReference type="EMBL" id="PWL17895.1"/>
    </source>
</evidence>
<dbReference type="FunFam" id="3.40.250.10:FF:000015">
    <property type="entry name" value="Sulfurtransferase"/>
    <property type="match status" value="1"/>
</dbReference>
<feature type="region of interest" description="Disordered" evidence="9">
    <location>
        <begin position="178"/>
        <end position="202"/>
    </location>
</feature>
<dbReference type="GO" id="GO:0016784">
    <property type="term" value="F:3-mercaptopyruvate sulfurtransferase activity"/>
    <property type="evidence" value="ECO:0007669"/>
    <property type="project" value="UniProtKB-EC"/>
</dbReference>
<accession>A0A316JB58</accession>
<organism evidence="11 12">
    <name type="scientific">Falsochrobactrum shanghaiense</name>
    <dbReference type="NCBI Taxonomy" id="2201899"/>
    <lineage>
        <taxon>Bacteria</taxon>
        <taxon>Pseudomonadati</taxon>
        <taxon>Pseudomonadota</taxon>
        <taxon>Alphaproteobacteria</taxon>
        <taxon>Hyphomicrobiales</taxon>
        <taxon>Brucellaceae</taxon>
        <taxon>Falsochrobactrum</taxon>
    </lineage>
</organism>
<dbReference type="AlphaFoldDB" id="A0A316JB58"/>
<dbReference type="Pfam" id="PF00581">
    <property type="entry name" value="Rhodanese"/>
    <property type="match status" value="2"/>
</dbReference>
<dbReference type="SMART" id="SM00450">
    <property type="entry name" value="RHOD"/>
    <property type="match status" value="2"/>
</dbReference>
<dbReference type="PROSITE" id="PS50206">
    <property type="entry name" value="RHODANESE_3"/>
    <property type="match status" value="2"/>
</dbReference>
<dbReference type="NCBIfam" id="NF008557">
    <property type="entry name" value="PRK11493.1"/>
    <property type="match status" value="1"/>
</dbReference>
<sequence length="284" mass="30405">MSEKSAFIISREELKERLGEPGLAIVDASWYLPAAGRNGREEYDAAHIPGAVFFDQDEIADKDSGLPHTLPSPELFARHAGSMGITADETVIVYDGPGMFSAPRVWWIFRVMGIRNALVLDGGFDGWKKAGLPVTSKATKIAPSLFTPAFDAAKVVSFNEMREIVDRGSAQIADARASSRFTGRDAEPRAGMRSGHMPGARNVPVTSLSANGELKDLDSLRQIFADAGVDLDKPVVTSCGSGVTAAVITLALTSLGHQENRLYDGSWSEWGGRPDTPVVTGDAE</sequence>
<evidence type="ECO:0000256" key="3">
    <source>
        <dbReference type="ARBA" id="ARBA00022679"/>
    </source>
</evidence>
<dbReference type="CDD" id="cd01448">
    <property type="entry name" value="TST_Repeat_1"/>
    <property type="match status" value="1"/>
</dbReference>
<dbReference type="FunFam" id="3.40.250.10:FF:000001">
    <property type="entry name" value="Sulfurtransferase"/>
    <property type="match status" value="1"/>
</dbReference>
<gene>
    <name evidence="11" type="ORF">DKP76_09025</name>
</gene>
<dbReference type="Gene3D" id="3.40.250.10">
    <property type="entry name" value="Rhodanese-like domain"/>
    <property type="match status" value="2"/>
</dbReference>
<evidence type="ECO:0000259" key="10">
    <source>
        <dbReference type="PROSITE" id="PS50206"/>
    </source>
</evidence>
<evidence type="ECO:0000256" key="8">
    <source>
        <dbReference type="ARBA" id="ARBA00078354"/>
    </source>
</evidence>
<proteinExistence type="predicted"/>
<evidence type="ECO:0000256" key="7">
    <source>
        <dbReference type="ARBA" id="ARBA00070833"/>
    </source>
</evidence>
<keyword evidence="4" id="KW-0677">Repeat</keyword>
<evidence type="ECO:0000256" key="4">
    <source>
        <dbReference type="ARBA" id="ARBA00022737"/>
    </source>
</evidence>
<comment type="subcellular location">
    <subcellularLocation>
        <location evidence="1">Cytoplasm</location>
    </subcellularLocation>
</comment>
<comment type="caution">
    <text evidence="11">The sequence shown here is derived from an EMBL/GenBank/DDBJ whole genome shotgun (WGS) entry which is preliminary data.</text>
</comment>
<dbReference type="GO" id="GO:0004792">
    <property type="term" value="F:thiosulfate-cyanide sulfurtransferase activity"/>
    <property type="evidence" value="ECO:0007669"/>
    <property type="project" value="InterPro"/>
</dbReference>
<feature type="domain" description="Rhodanese" evidence="10">
    <location>
        <begin position="19"/>
        <end position="136"/>
    </location>
</feature>
<keyword evidence="2" id="KW-0963">Cytoplasm</keyword>
<dbReference type="InterPro" id="IPR045078">
    <property type="entry name" value="TST/MPST-like"/>
</dbReference>
<evidence type="ECO:0000256" key="2">
    <source>
        <dbReference type="ARBA" id="ARBA00022490"/>
    </source>
</evidence>
<dbReference type="InterPro" id="IPR036873">
    <property type="entry name" value="Rhodanese-like_dom_sf"/>
</dbReference>
<dbReference type="PROSITE" id="PS00380">
    <property type="entry name" value="RHODANESE_1"/>
    <property type="match status" value="1"/>
</dbReference>
<evidence type="ECO:0000256" key="5">
    <source>
        <dbReference type="ARBA" id="ARBA00051793"/>
    </source>
</evidence>
<reference evidence="11 12" key="1">
    <citation type="submission" date="2018-05" db="EMBL/GenBank/DDBJ databases">
        <title>Comparative genomic sequence analysis between strain HN4 and CCM 8460T (Falsochrobactrum ovis) will provide more evidence to prove that HN4 is a new species of Falsochrobactrum.</title>
        <authorList>
            <person name="Lyu W."/>
            <person name="Sun L."/>
            <person name="Yao L."/>
        </authorList>
    </citation>
    <scope>NUCLEOTIDE SEQUENCE [LARGE SCALE GENOMIC DNA]</scope>
    <source>
        <strain evidence="11 12">HN4</strain>
    </source>
</reference>
<dbReference type="PANTHER" id="PTHR11364:SF27">
    <property type="entry name" value="SULFURTRANSFERASE"/>
    <property type="match status" value="1"/>
</dbReference>
<evidence type="ECO:0000256" key="6">
    <source>
        <dbReference type="ARBA" id="ARBA00066832"/>
    </source>
</evidence>
<dbReference type="CDD" id="cd01449">
    <property type="entry name" value="TST_Repeat_2"/>
    <property type="match status" value="1"/>
</dbReference>
<comment type="catalytic activity">
    <reaction evidence="5">
        <text>2-oxo-3-sulfanylpropanoate + [thioredoxin]-dithiol = [thioredoxin]-disulfide + hydrogen sulfide + pyruvate + H(+)</text>
        <dbReference type="Rhea" id="RHEA:21740"/>
        <dbReference type="Rhea" id="RHEA-COMP:10698"/>
        <dbReference type="Rhea" id="RHEA-COMP:10700"/>
        <dbReference type="ChEBI" id="CHEBI:15361"/>
        <dbReference type="ChEBI" id="CHEBI:15378"/>
        <dbReference type="ChEBI" id="CHEBI:29919"/>
        <dbReference type="ChEBI" id="CHEBI:29950"/>
        <dbReference type="ChEBI" id="CHEBI:50058"/>
        <dbReference type="ChEBI" id="CHEBI:57678"/>
        <dbReference type="EC" id="2.8.1.2"/>
    </reaction>
    <physiologicalReaction direction="left-to-right" evidence="5">
        <dbReference type="Rhea" id="RHEA:21741"/>
    </physiologicalReaction>
</comment>
<protein>
    <recommendedName>
        <fullName evidence="7">3-mercaptopyruvate sulfurtransferase</fullName>
        <ecNumber evidence="6">2.8.1.2</ecNumber>
    </recommendedName>
    <alternativeName>
        <fullName evidence="8">Rhodanese-like protein</fullName>
    </alternativeName>
</protein>
<dbReference type="RefSeq" id="WP_109706129.1">
    <property type="nucleotide sequence ID" value="NZ_QGDB01000003.1"/>
</dbReference>
<keyword evidence="12" id="KW-1185">Reference proteome</keyword>
<evidence type="ECO:0000256" key="1">
    <source>
        <dbReference type="ARBA" id="ARBA00004496"/>
    </source>
</evidence>
<dbReference type="PANTHER" id="PTHR11364">
    <property type="entry name" value="THIOSULFATE SULFERTANSFERASE"/>
    <property type="match status" value="1"/>
</dbReference>
<keyword evidence="3 11" id="KW-0808">Transferase</keyword>